<keyword evidence="3" id="KW-0560">Oxidoreductase</keyword>
<protein>
    <recommendedName>
        <fullName evidence="4">NADH:flavin oxidoreductase/NADH oxidase N-terminal domain-containing protein</fullName>
    </recommendedName>
</protein>
<reference evidence="5" key="1">
    <citation type="journal article" date="2022" name="IScience">
        <title>Evolution of zygomycete secretomes and the origins of terrestrial fungal ecologies.</title>
        <authorList>
            <person name="Chang Y."/>
            <person name="Wang Y."/>
            <person name="Mondo S."/>
            <person name="Ahrendt S."/>
            <person name="Andreopoulos W."/>
            <person name="Barry K."/>
            <person name="Beard J."/>
            <person name="Benny G.L."/>
            <person name="Blankenship S."/>
            <person name="Bonito G."/>
            <person name="Cuomo C."/>
            <person name="Desiro A."/>
            <person name="Gervers K.A."/>
            <person name="Hundley H."/>
            <person name="Kuo A."/>
            <person name="LaButti K."/>
            <person name="Lang B.F."/>
            <person name="Lipzen A."/>
            <person name="O'Donnell K."/>
            <person name="Pangilinan J."/>
            <person name="Reynolds N."/>
            <person name="Sandor L."/>
            <person name="Smith M.E."/>
            <person name="Tsang A."/>
            <person name="Grigoriev I.V."/>
            <person name="Stajich J.E."/>
            <person name="Spatafora J.W."/>
        </authorList>
    </citation>
    <scope>NUCLEOTIDE SEQUENCE</scope>
    <source>
        <strain evidence="5">RSA 2281</strain>
    </source>
</reference>
<dbReference type="Proteomes" id="UP001209540">
    <property type="component" value="Unassembled WGS sequence"/>
</dbReference>
<dbReference type="GO" id="GO:0010181">
    <property type="term" value="F:FMN binding"/>
    <property type="evidence" value="ECO:0007669"/>
    <property type="project" value="InterPro"/>
</dbReference>
<dbReference type="AlphaFoldDB" id="A0AAD5PB31"/>
<gene>
    <name evidence="5" type="ORF">BDA99DRAFT_486118</name>
</gene>
<keyword evidence="6" id="KW-1185">Reference proteome</keyword>
<evidence type="ECO:0000313" key="5">
    <source>
        <dbReference type="EMBL" id="KAI9253864.1"/>
    </source>
</evidence>
<evidence type="ECO:0000256" key="3">
    <source>
        <dbReference type="ARBA" id="ARBA00023002"/>
    </source>
</evidence>
<feature type="domain" description="NADH:flavin oxidoreductase/NADH oxidase N-terminal" evidence="4">
    <location>
        <begin position="16"/>
        <end position="353"/>
    </location>
</feature>
<evidence type="ECO:0000256" key="2">
    <source>
        <dbReference type="ARBA" id="ARBA00005979"/>
    </source>
</evidence>
<reference evidence="5" key="2">
    <citation type="submission" date="2023-02" db="EMBL/GenBank/DDBJ databases">
        <authorList>
            <consortium name="DOE Joint Genome Institute"/>
            <person name="Mondo S.J."/>
            <person name="Chang Y."/>
            <person name="Wang Y."/>
            <person name="Ahrendt S."/>
            <person name="Andreopoulos W."/>
            <person name="Barry K."/>
            <person name="Beard J."/>
            <person name="Benny G.L."/>
            <person name="Blankenship S."/>
            <person name="Bonito G."/>
            <person name="Cuomo C."/>
            <person name="Desiro A."/>
            <person name="Gervers K.A."/>
            <person name="Hundley H."/>
            <person name="Kuo A."/>
            <person name="LaButti K."/>
            <person name="Lang B.F."/>
            <person name="Lipzen A."/>
            <person name="O'Donnell K."/>
            <person name="Pangilinan J."/>
            <person name="Reynolds N."/>
            <person name="Sandor L."/>
            <person name="Smith M.W."/>
            <person name="Tsang A."/>
            <person name="Grigoriev I.V."/>
            <person name="Stajich J.E."/>
            <person name="Spatafora J.W."/>
        </authorList>
    </citation>
    <scope>NUCLEOTIDE SEQUENCE</scope>
    <source>
        <strain evidence="5">RSA 2281</strain>
    </source>
</reference>
<dbReference type="InterPro" id="IPR013785">
    <property type="entry name" value="Aldolase_TIM"/>
</dbReference>
<comment type="similarity">
    <text evidence="2">Belongs to the NADH:flavin oxidoreductase/NADH oxidase family.</text>
</comment>
<dbReference type="InterPro" id="IPR001155">
    <property type="entry name" value="OxRdtase_FMN_N"/>
</dbReference>
<comment type="caution">
    <text evidence="5">The sequence shown here is derived from an EMBL/GenBank/DDBJ whole genome shotgun (WGS) entry which is preliminary data.</text>
</comment>
<dbReference type="GO" id="GO:0016628">
    <property type="term" value="F:oxidoreductase activity, acting on the CH-CH group of donors, NAD or NADP as acceptor"/>
    <property type="evidence" value="ECO:0007669"/>
    <property type="project" value="UniProtKB-ARBA"/>
</dbReference>
<accession>A0AAD5PB31</accession>
<dbReference type="CDD" id="cd02933">
    <property type="entry name" value="OYE_like_FMN"/>
    <property type="match status" value="1"/>
</dbReference>
<evidence type="ECO:0000313" key="6">
    <source>
        <dbReference type="Proteomes" id="UP001209540"/>
    </source>
</evidence>
<dbReference type="Gene3D" id="3.20.20.70">
    <property type="entry name" value="Aldolase class I"/>
    <property type="match status" value="1"/>
</dbReference>
<comment type="cofactor">
    <cofactor evidence="1">
        <name>FMN</name>
        <dbReference type="ChEBI" id="CHEBI:58210"/>
    </cofactor>
</comment>
<name>A0AAD5PB31_9FUNG</name>
<dbReference type="PANTHER" id="PTHR22893:SF91">
    <property type="entry name" value="NADPH DEHYDROGENASE 2-RELATED"/>
    <property type="match status" value="1"/>
</dbReference>
<organism evidence="5 6">
    <name type="scientific">Phascolomyces articulosus</name>
    <dbReference type="NCBI Taxonomy" id="60185"/>
    <lineage>
        <taxon>Eukaryota</taxon>
        <taxon>Fungi</taxon>
        <taxon>Fungi incertae sedis</taxon>
        <taxon>Mucoromycota</taxon>
        <taxon>Mucoromycotina</taxon>
        <taxon>Mucoromycetes</taxon>
        <taxon>Mucorales</taxon>
        <taxon>Lichtheimiaceae</taxon>
        <taxon>Phascolomyces</taxon>
    </lineage>
</organism>
<dbReference type="InterPro" id="IPR045247">
    <property type="entry name" value="Oye-like"/>
</dbReference>
<dbReference type="SUPFAM" id="SSF51395">
    <property type="entry name" value="FMN-linked oxidoreductases"/>
    <property type="match status" value="1"/>
</dbReference>
<dbReference type="EMBL" id="JAIXMP010000025">
    <property type="protein sequence ID" value="KAI9253864.1"/>
    <property type="molecule type" value="Genomic_DNA"/>
</dbReference>
<dbReference type="GO" id="GO:0005829">
    <property type="term" value="C:cytosol"/>
    <property type="evidence" value="ECO:0007669"/>
    <property type="project" value="UniProtKB-ARBA"/>
</dbReference>
<sequence length="387" mass="42901">MIASSPSSSSFVSSALFNPIQIGTHTLEHRIVLCPLNRRRCNEQYAPTDSMVKYYQQRTTPGGLVIGEATMVSATAGAYPFAPGIYTEHQIAQWHKVTDAIHGKKGIVFLQIRHAVRASTTQFLPPGAKLVSASTIPVPGHNELGNDFEIPHALTKQEINDIVNDFVQAAKNAIAAGFDGVEIHGANGKSYLLDQFLNSSSNIRTDVYGGSIENRARFTLQVVKAVTGAIGVERTAIRFSPWSEFLGMEDEKPYETWSYLVNQLEQDYPSMAYIHFIEPRDDFSRKTKNDTQNSLNPFRKLWSGPFISAGGYTTKPDLAFEVASKTGNLIAFGRSFIANPDLVERLKHDWPLNPYNRATFYKGGDEGYINYPFYNSATTAEVDVTKA</sequence>
<dbReference type="Pfam" id="PF00724">
    <property type="entry name" value="Oxidored_FMN"/>
    <property type="match status" value="1"/>
</dbReference>
<dbReference type="FunFam" id="3.20.20.70:FF:000059">
    <property type="entry name" value="N-ethylmaleimide reductase, FMN-linked"/>
    <property type="match status" value="1"/>
</dbReference>
<proteinExistence type="inferred from homology"/>
<dbReference type="PANTHER" id="PTHR22893">
    <property type="entry name" value="NADH OXIDOREDUCTASE-RELATED"/>
    <property type="match status" value="1"/>
</dbReference>
<evidence type="ECO:0000256" key="1">
    <source>
        <dbReference type="ARBA" id="ARBA00001917"/>
    </source>
</evidence>
<evidence type="ECO:0000259" key="4">
    <source>
        <dbReference type="Pfam" id="PF00724"/>
    </source>
</evidence>